<dbReference type="RefSeq" id="XP_056515502.1">
    <property type="nucleotide sequence ID" value="XM_056650652.1"/>
</dbReference>
<dbReference type="OrthoDB" id="5381833at2759"/>
<dbReference type="Proteomes" id="UP001141434">
    <property type="component" value="Unassembled WGS sequence"/>
</dbReference>
<organism evidence="3 4">
    <name type="scientific">Penicillium alfredii</name>
    <dbReference type="NCBI Taxonomy" id="1506179"/>
    <lineage>
        <taxon>Eukaryota</taxon>
        <taxon>Fungi</taxon>
        <taxon>Dikarya</taxon>
        <taxon>Ascomycota</taxon>
        <taxon>Pezizomycotina</taxon>
        <taxon>Eurotiomycetes</taxon>
        <taxon>Eurotiomycetidae</taxon>
        <taxon>Eurotiales</taxon>
        <taxon>Aspergillaceae</taxon>
        <taxon>Penicillium</taxon>
    </lineage>
</organism>
<sequence>MAPATKRRTHRRKYFAGRRHGRVLKRSSQGPLLFTGSPGSQSPQFDITGDKPSRKKTKRPFKKTMVPVSDDPLEINIYEHTPLLDGYVFVVKGDVYITRHCRSMTKESGQVVYVVYNKAGKNTLGIRVPATIHAEVVESAAATADSRASAVQDRDTRDRTRARELLRRQFPLMPTDTLDTILNHAFLKGSGRVGRTAMMTEERKAVLAVEAHIRHTHTDYDKLLDAGMNREDARQTVWPVVQAISRAWEGGEGQVLGSLTLPLEL</sequence>
<accession>A0A9W9G8W1</accession>
<keyword evidence="4" id="KW-1185">Reference proteome</keyword>
<dbReference type="GeneID" id="81389820"/>
<dbReference type="PANTHER" id="PTHR38113:SF2">
    <property type="entry name" value="DUF2293 DOMAIN-CONTAINING PROTEIN"/>
    <property type="match status" value="1"/>
</dbReference>
<dbReference type="PANTHER" id="PTHR38113">
    <property type="match status" value="1"/>
</dbReference>
<dbReference type="Pfam" id="PF10056">
    <property type="entry name" value="DUF2293"/>
    <property type="match status" value="1"/>
</dbReference>
<dbReference type="EMBL" id="JAPMSZ010000001">
    <property type="protein sequence ID" value="KAJ5114309.1"/>
    <property type="molecule type" value="Genomic_DNA"/>
</dbReference>
<evidence type="ECO:0000256" key="1">
    <source>
        <dbReference type="SAM" id="MobiDB-lite"/>
    </source>
</evidence>
<reference evidence="3" key="2">
    <citation type="journal article" date="2023" name="IMA Fungus">
        <title>Comparative genomic study of the Penicillium genus elucidates a diverse pangenome and 15 lateral gene transfer events.</title>
        <authorList>
            <person name="Petersen C."/>
            <person name="Sorensen T."/>
            <person name="Nielsen M.R."/>
            <person name="Sondergaard T.E."/>
            <person name="Sorensen J.L."/>
            <person name="Fitzpatrick D.A."/>
            <person name="Frisvad J.C."/>
            <person name="Nielsen K.L."/>
        </authorList>
    </citation>
    <scope>NUCLEOTIDE SEQUENCE</scope>
    <source>
        <strain evidence="3">IBT 34128</strain>
    </source>
</reference>
<evidence type="ECO:0000313" key="4">
    <source>
        <dbReference type="Proteomes" id="UP001141434"/>
    </source>
</evidence>
<protein>
    <recommendedName>
        <fullName evidence="2">DUF2293 domain-containing protein</fullName>
    </recommendedName>
</protein>
<name>A0A9W9G8W1_9EURO</name>
<evidence type="ECO:0000313" key="3">
    <source>
        <dbReference type="EMBL" id="KAJ5114309.1"/>
    </source>
</evidence>
<dbReference type="InterPro" id="IPR018744">
    <property type="entry name" value="DUF2293"/>
</dbReference>
<reference evidence="3" key="1">
    <citation type="submission" date="2022-11" db="EMBL/GenBank/DDBJ databases">
        <authorList>
            <person name="Petersen C."/>
        </authorList>
    </citation>
    <scope>NUCLEOTIDE SEQUENCE</scope>
    <source>
        <strain evidence="3">IBT 34128</strain>
    </source>
</reference>
<comment type="caution">
    <text evidence="3">The sequence shown here is derived from an EMBL/GenBank/DDBJ whole genome shotgun (WGS) entry which is preliminary data.</text>
</comment>
<dbReference type="AlphaFoldDB" id="A0A9W9G8W1"/>
<feature type="compositionally biased region" description="Basic residues" evidence="1">
    <location>
        <begin position="1"/>
        <end position="25"/>
    </location>
</feature>
<proteinExistence type="predicted"/>
<feature type="region of interest" description="Disordered" evidence="1">
    <location>
        <begin position="1"/>
        <end position="59"/>
    </location>
</feature>
<evidence type="ECO:0000259" key="2">
    <source>
        <dbReference type="Pfam" id="PF10056"/>
    </source>
</evidence>
<gene>
    <name evidence="3" type="ORF">NUU61_000068</name>
</gene>
<feature type="domain" description="DUF2293" evidence="2">
    <location>
        <begin position="166"/>
        <end position="249"/>
    </location>
</feature>